<reference evidence="4 5" key="1">
    <citation type="submission" date="2017-02" db="EMBL/GenBank/DDBJ databases">
        <title>The new phylogeny of genus Mycobacterium.</title>
        <authorList>
            <person name="Tortoli E."/>
            <person name="Trovato A."/>
            <person name="Cirillo D.M."/>
        </authorList>
    </citation>
    <scope>NUCLEOTIDE SEQUENCE [LARGE SCALE GENOMIC DNA]</scope>
    <source>
        <strain evidence="4 5">RW6</strain>
    </source>
</reference>
<dbReference type="SUPFAM" id="SSF88713">
    <property type="entry name" value="Glycoside hydrolase/deacetylase"/>
    <property type="match status" value="1"/>
</dbReference>
<dbReference type="PROSITE" id="PS51677">
    <property type="entry name" value="NODB"/>
    <property type="match status" value="1"/>
</dbReference>
<comment type="caution">
    <text evidence="4">The sequence shown here is derived from an EMBL/GenBank/DDBJ whole genome shotgun (WGS) entry which is preliminary data.</text>
</comment>
<dbReference type="GO" id="GO:0005576">
    <property type="term" value="C:extracellular region"/>
    <property type="evidence" value="ECO:0007669"/>
    <property type="project" value="UniProtKB-SubCell"/>
</dbReference>
<keyword evidence="2" id="KW-0732">Signal</keyword>
<dbReference type="Gene3D" id="3.20.20.370">
    <property type="entry name" value="Glycoside hydrolase/deacetylase"/>
    <property type="match status" value="1"/>
</dbReference>
<dbReference type="Pfam" id="PF01522">
    <property type="entry name" value="Polysacc_deac_1"/>
    <property type="match status" value="1"/>
</dbReference>
<name>A0A1X0B5U1_9MYCO</name>
<evidence type="ECO:0000313" key="5">
    <source>
        <dbReference type="Proteomes" id="UP000192448"/>
    </source>
</evidence>
<protein>
    <recommendedName>
        <fullName evidence="3">NodB homology domain-containing protein</fullName>
    </recommendedName>
</protein>
<evidence type="ECO:0000259" key="3">
    <source>
        <dbReference type="PROSITE" id="PS51677"/>
    </source>
</evidence>
<feature type="domain" description="NodB homology" evidence="3">
    <location>
        <begin position="72"/>
        <end position="277"/>
    </location>
</feature>
<sequence>MKRPDDVSAGNTIPILMYHSVSDSPAASIRGLSVRPKAFAEQVTYLARNGFTGLTFGELCRLRRSGEPLPQRPVVLTFDDGYADLVEEALPVLTSHGFPATVFITTGWLDDAGQRAAGTPPDRMLTWRQLTILEQAGVEIGAHSHSHPQLDQISVKQLRAELADPKSLLEEHLGHSVATLAYPYGYSNRRVREMSLELGYRNGAGVVNGIASPASDPFRVPRLTVRLSTSINTFAQTVNQQRIGVNYAPTRALTAGYAVVRRSRSALRALRDSTDGS</sequence>
<evidence type="ECO:0000313" key="4">
    <source>
        <dbReference type="EMBL" id="ORA37216.1"/>
    </source>
</evidence>
<dbReference type="Proteomes" id="UP000192448">
    <property type="component" value="Unassembled WGS sequence"/>
</dbReference>
<dbReference type="GO" id="GO:0016810">
    <property type="term" value="F:hydrolase activity, acting on carbon-nitrogen (but not peptide) bonds"/>
    <property type="evidence" value="ECO:0007669"/>
    <property type="project" value="InterPro"/>
</dbReference>
<dbReference type="EMBL" id="MVHF01000006">
    <property type="protein sequence ID" value="ORA37216.1"/>
    <property type="molecule type" value="Genomic_DNA"/>
</dbReference>
<dbReference type="InterPro" id="IPR002509">
    <property type="entry name" value="NODB_dom"/>
</dbReference>
<dbReference type="STRING" id="1927124.BST13_08695"/>
<dbReference type="CDD" id="cd10918">
    <property type="entry name" value="CE4_NodB_like_5s_6s"/>
    <property type="match status" value="1"/>
</dbReference>
<gene>
    <name evidence="4" type="ORF">BST13_08695</name>
</gene>
<keyword evidence="5" id="KW-1185">Reference proteome</keyword>
<dbReference type="OrthoDB" id="9782872at2"/>
<dbReference type="InterPro" id="IPR011330">
    <property type="entry name" value="Glyco_hydro/deAcase_b/a-brl"/>
</dbReference>
<dbReference type="GO" id="GO:0005975">
    <property type="term" value="P:carbohydrate metabolic process"/>
    <property type="evidence" value="ECO:0007669"/>
    <property type="project" value="InterPro"/>
</dbReference>
<organism evidence="4 5">
    <name type="scientific">Mycobacterium aquaticum</name>
    <dbReference type="NCBI Taxonomy" id="1927124"/>
    <lineage>
        <taxon>Bacteria</taxon>
        <taxon>Bacillati</taxon>
        <taxon>Actinomycetota</taxon>
        <taxon>Actinomycetes</taxon>
        <taxon>Mycobacteriales</taxon>
        <taxon>Mycobacteriaceae</taxon>
        <taxon>Mycobacterium</taxon>
    </lineage>
</organism>
<evidence type="ECO:0000256" key="1">
    <source>
        <dbReference type="ARBA" id="ARBA00004613"/>
    </source>
</evidence>
<dbReference type="AlphaFoldDB" id="A0A1X0B5U1"/>
<dbReference type="InterPro" id="IPR051398">
    <property type="entry name" value="Polysacch_Deacetylase"/>
</dbReference>
<evidence type="ECO:0000256" key="2">
    <source>
        <dbReference type="ARBA" id="ARBA00022729"/>
    </source>
</evidence>
<dbReference type="PANTHER" id="PTHR34216">
    <property type="match status" value="1"/>
</dbReference>
<proteinExistence type="predicted"/>
<dbReference type="PANTHER" id="PTHR34216:SF3">
    <property type="entry name" value="POLY-BETA-1,6-N-ACETYL-D-GLUCOSAMINE N-DEACETYLASE"/>
    <property type="match status" value="1"/>
</dbReference>
<accession>A0A1X0B5U1</accession>
<comment type="subcellular location">
    <subcellularLocation>
        <location evidence="1">Secreted</location>
    </subcellularLocation>
</comment>